<dbReference type="Gene3D" id="2.30.29.30">
    <property type="entry name" value="Pleckstrin-homology domain (PH domain)/Phosphotyrosine-binding domain (PTB)"/>
    <property type="match status" value="1"/>
</dbReference>
<feature type="compositionally biased region" description="Basic residues" evidence="1">
    <location>
        <begin position="99"/>
        <end position="114"/>
    </location>
</feature>
<dbReference type="EMBL" id="GDQN01002642">
    <property type="protein sequence ID" value="JAT88412.1"/>
    <property type="molecule type" value="Transcribed_RNA"/>
</dbReference>
<reference evidence="2" key="1">
    <citation type="submission" date="2015-09" db="EMBL/GenBank/DDBJ databases">
        <title>De novo assembly of Pectinophora gossypiella (Pink Bollworm) gut transcriptome.</title>
        <authorList>
            <person name="Tassone E.E."/>
        </authorList>
    </citation>
    <scope>NUCLEOTIDE SEQUENCE</scope>
</reference>
<feature type="non-terminal residue" evidence="2">
    <location>
        <position position="1"/>
    </location>
</feature>
<evidence type="ECO:0000313" key="2">
    <source>
        <dbReference type="EMBL" id="JAT88412.1"/>
    </source>
</evidence>
<feature type="region of interest" description="Disordered" evidence="1">
    <location>
        <begin position="69"/>
        <end position="119"/>
    </location>
</feature>
<feature type="compositionally biased region" description="Basic and acidic residues" evidence="1">
    <location>
        <begin position="31"/>
        <end position="41"/>
    </location>
</feature>
<name>A0A1E1WN55_PECGO</name>
<protein>
    <recommendedName>
        <fullName evidence="3">PH domain-containing protein</fullName>
    </recommendedName>
</protein>
<feature type="compositionally biased region" description="Polar residues" evidence="1">
    <location>
        <begin position="12"/>
        <end position="30"/>
    </location>
</feature>
<feature type="non-terminal residue" evidence="2">
    <location>
        <position position="182"/>
    </location>
</feature>
<dbReference type="InterPro" id="IPR011993">
    <property type="entry name" value="PH-like_dom_sf"/>
</dbReference>
<dbReference type="SUPFAM" id="SSF50729">
    <property type="entry name" value="PH domain-like"/>
    <property type="match status" value="1"/>
</dbReference>
<evidence type="ECO:0000256" key="1">
    <source>
        <dbReference type="SAM" id="MobiDB-lite"/>
    </source>
</evidence>
<gene>
    <name evidence="2" type="ORF">g.2328</name>
</gene>
<proteinExistence type="predicted"/>
<dbReference type="AlphaFoldDB" id="A0A1E1WN55"/>
<evidence type="ECO:0008006" key="3">
    <source>
        <dbReference type="Google" id="ProtNLM"/>
    </source>
</evidence>
<dbReference type="OrthoDB" id="79452at2759"/>
<sequence length="182" mass="20808">YTEESPIPESASIKSSVRQYEQLQDWSPTSERSRMELERGFSKASSDSPPFVRLNKRFGGSTENLLHANRRPNHLQLPASSSGDSLDVEVRDREPGYARSRKSRSMVAPKHRMRSPVPAPRMMMPHAAEATVLLEGPVKRTKFSESGKKSRKNWLDCYMILTPTALVFYKDQKTYYATKMPR</sequence>
<organism evidence="2">
    <name type="scientific">Pectinophora gossypiella</name>
    <name type="common">Cotton pink bollworm</name>
    <name type="synonym">Depressaria gossypiella</name>
    <dbReference type="NCBI Taxonomy" id="13191"/>
    <lineage>
        <taxon>Eukaryota</taxon>
        <taxon>Metazoa</taxon>
        <taxon>Ecdysozoa</taxon>
        <taxon>Arthropoda</taxon>
        <taxon>Hexapoda</taxon>
        <taxon>Insecta</taxon>
        <taxon>Pterygota</taxon>
        <taxon>Neoptera</taxon>
        <taxon>Endopterygota</taxon>
        <taxon>Lepidoptera</taxon>
        <taxon>Glossata</taxon>
        <taxon>Ditrysia</taxon>
        <taxon>Gelechioidea</taxon>
        <taxon>Gelechiidae</taxon>
        <taxon>Apatetrinae</taxon>
        <taxon>Pectinophora</taxon>
    </lineage>
</organism>
<feature type="region of interest" description="Disordered" evidence="1">
    <location>
        <begin position="1"/>
        <end position="57"/>
    </location>
</feature>
<accession>A0A1E1WN55</accession>